<evidence type="ECO:0000313" key="2">
    <source>
        <dbReference type="EMBL" id="STY24572.1"/>
    </source>
</evidence>
<accession>A0A378LFC4</accession>
<evidence type="ECO:0000313" key="4">
    <source>
        <dbReference type="Proteomes" id="UP000255110"/>
    </source>
</evidence>
<organism evidence="2 4">
    <name type="scientific">Legionella steigerwaltii</name>
    <dbReference type="NCBI Taxonomy" id="460"/>
    <lineage>
        <taxon>Bacteria</taxon>
        <taxon>Pseudomonadati</taxon>
        <taxon>Pseudomonadota</taxon>
        <taxon>Gammaproteobacteria</taxon>
        <taxon>Legionellales</taxon>
        <taxon>Legionellaceae</taxon>
        <taxon>Legionella</taxon>
    </lineage>
</organism>
<reference evidence="1 3" key="1">
    <citation type="submission" date="2015-11" db="EMBL/GenBank/DDBJ databases">
        <title>Genomic analysis of 38 Legionella species identifies large and diverse effector repertoires.</title>
        <authorList>
            <person name="Burstein D."/>
            <person name="Amaro F."/>
            <person name="Zusman T."/>
            <person name="Lifshitz Z."/>
            <person name="Cohen O."/>
            <person name="Gilbert J.A."/>
            <person name="Pupko T."/>
            <person name="Shuman H.A."/>
            <person name="Segal G."/>
        </authorList>
    </citation>
    <scope>NUCLEOTIDE SEQUENCE [LARGE SCALE GENOMIC DNA]</scope>
    <source>
        <strain evidence="1 3">SC-18-C9</strain>
    </source>
</reference>
<keyword evidence="3" id="KW-1185">Reference proteome</keyword>
<gene>
    <name evidence="1" type="ORF">Lstg_0759</name>
    <name evidence="2" type="ORF">NCTC11991_03201</name>
</gene>
<reference evidence="2 4" key="2">
    <citation type="submission" date="2018-06" db="EMBL/GenBank/DDBJ databases">
        <authorList>
            <consortium name="Pathogen Informatics"/>
            <person name="Doyle S."/>
        </authorList>
    </citation>
    <scope>NUCLEOTIDE SEQUENCE [LARGE SCALE GENOMIC DNA]</scope>
    <source>
        <strain evidence="2 4">NCTC11991</strain>
    </source>
</reference>
<protein>
    <submittedName>
        <fullName evidence="2">Uncharacterized protein</fullName>
    </submittedName>
</protein>
<dbReference type="AlphaFoldDB" id="A0A378LFC4"/>
<dbReference type="OrthoDB" id="9984140at2"/>
<evidence type="ECO:0000313" key="1">
    <source>
        <dbReference type="EMBL" id="KTD79543.1"/>
    </source>
</evidence>
<dbReference type="STRING" id="460.Lstg_0759"/>
<name>A0A378LFC4_9GAMM</name>
<evidence type="ECO:0000313" key="3">
    <source>
        <dbReference type="Proteomes" id="UP000054820"/>
    </source>
</evidence>
<proteinExistence type="predicted"/>
<dbReference type="Proteomes" id="UP000054820">
    <property type="component" value="Unassembled WGS sequence"/>
</dbReference>
<dbReference type="RefSeq" id="WP_058476340.1">
    <property type="nucleotide sequence ID" value="NZ_CAAAIO010000004.1"/>
</dbReference>
<dbReference type="EMBL" id="LNYZ01000005">
    <property type="protein sequence ID" value="KTD79543.1"/>
    <property type="molecule type" value="Genomic_DNA"/>
</dbReference>
<sequence length="281" mass="32425">MKDKIQRSNPAAITETVKQSHKMNEEVLTHLKKFGEESEAEGKSVHEQLKEYETSAETILEIHRTQIVTDASQVLITLLEKYIAQINTPLLSCSFLDHPDRKTDFILAKHCLNLLKPNHDSARTGDEAIYHLLNYLNRYHDELDIKQGTTQILCAFFSAYRHYADGLSEELTEQLAVHDFWSEVIDTRWLKPALEEIQDEDDNVKKLAFKKLAAVKTWTPENRTVHQRHLTSMMLEKLNNDTINSEAKETLIKHLTDGSDATYLELCPIDNPLRRSFLLNI</sequence>
<dbReference type="EMBL" id="UGOY01000001">
    <property type="protein sequence ID" value="STY24572.1"/>
    <property type="molecule type" value="Genomic_DNA"/>
</dbReference>
<dbReference type="Proteomes" id="UP000255110">
    <property type="component" value="Unassembled WGS sequence"/>
</dbReference>